<keyword evidence="1" id="KW-1133">Transmembrane helix</keyword>
<feature type="transmembrane region" description="Helical" evidence="1">
    <location>
        <begin position="70"/>
        <end position="86"/>
    </location>
</feature>
<dbReference type="InterPro" id="IPR036259">
    <property type="entry name" value="MFS_trans_sf"/>
</dbReference>
<keyword evidence="1" id="KW-0812">Transmembrane</keyword>
<dbReference type="EMBL" id="FMXA01000037">
    <property type="protein sequence ID" value="SDA61549.1"/>
    <property type="molecule type" value="Genomic_DNA"/>
</dbReference>
<dbReference type="AlphaFoldDB" id="A0A1G5WTR2"/>
<organism evidence="2 3">
    <name type="scientific">Allisonella histaminiformans</name>
    <dbReference type="NCBI Taxonomy" id="209880"/>
    <lineage>
        <taxon>Bacteria</taxon>
        <taxon>Bacillati</taxon>
        <taxon>Bacillota</taxon>
        <taxon>Negativicutes</taxon>
        <taxon>Veillonellales</taxon>
        <taxon>Veillonellaceae</taxon>
        <taxon>Allisonella</taxon>
    </lineage>
</organism>
<reference evidence="2 3" key="1">
    <citation type="submission" date="2016-10" db="EMBL/GenBank/DDBJ databases">
        <authorList>
            <person name="de Groot N.N."/>
        </authorList>
    </citation>
    <scope>NUCLEOTIDE SEQUENCE [LARGE SCALE GENOMIC DNA]</scope>
    <source>
        <strain evidence="2 3">DSM 15230</strain>
    </source>
</reference>
<name>A0A1G5WTR2_9FIRM</name>
<dbReference type="Proteomes" id="UP000199689">
    <property type="component" value="Unassembled WGS sequence"/>
</dbReference>
<dbReference type="SUPFAM" id="SSF103473">
    <property type="entry name" value="MFS general substrate transporter"/>
    <property type="match status" value="1"/>
</dbReference>
<keyword evidence="3" id="KW-1185">Reference proteome</keyword>
<proteinExistence type="predicted"/>
<feature type="transmembrane region" description="Helical" evidence="1">
    <location>
        <begin position="37"/>
        <end position="58"/>
    </location>
</feature>
<evidence type="ECO:0000313" key="2">
    <source>
        <dbReference type="EMBL" id="SDA61549.1"/>
    </source>
</evidence>
<accession>A0A1G5WTR2</accession>
<evidence type="ECO:0000256" key="1">
    <source>
        <dbReference type="SAM" id="Phobius"/>
    </source>
</evidence>
<dbReference type="Gene3D" id="1.20.1720.10">
    <property type="entry name" value="Multidrug resistance protein D"/>
    <property type="match status" value="1"/>
</dbReference>
<protein>
    <submittedName>
        <fullName evidence="2">MFS transporter, DHA1 family, bicyclomycin/chloramphenicol resistance protein</fullName>
    </submittedName>
</protein>
<gene>
    <name evidence="2" type="ORF">SAMN02910343_01613</name>
</gene>
<dbReference type="STRING" id="209880.SAMN02910343_01613"/>
<sequence length="87" mass="10134">MLDKMADFPQSYPAFFVDEENTAKENNMVEQKHLSPVMILASIIFMNTFVPLSIDLYLPALPQMREYFQASEMLVNMTLIAFFLFFP</sequence>
<keyword evidence="1" id="KW-0472">Membrane</keyword>
<evidence type="ECO:0000313" key="3">
    <source>
        <dbReference type="Proteomes" id="UP000199689"/>
    </source>
</evidence>